<dbReference type="InterPro" id="IPR021306">
    <property type="entry name" value="DUF2878"/>
</dbReference>
<dbReference type="RefSeq" id="WP_006230150.1">
    <property type="nucleotide sequence ID" value="NZ_CH724134.1"/>
</dbReference>
<dbReference type="AlphaFoldDB" id="Q1Z6L5"/>
<dbReference type="OrthoDB" id="6522758at2"/>
<organism evidence="2 3">
    <name type="scientific">Photobacterium profundum 3TCK</name>
    <dbReference type="NCBI Taxonomy" id="314280"/>
    <lineage>
        <taxon>Bacteria</taxon>
        <taxon>Pseudomonadati</taxon>
        <taxon>Pseudomonadota</taxon>
        <taxon>Gammaproteobacteria</taxon>
        <taxon>Vibrionales</taxon>
        <taxon>Vibrionaceae</taxon>
        <taxon>Photobacterium</taxon>
    </lineage>
</organism>
<protein>
    <submittedName>
        <fullName evidence="2">ABC-type Mn2+/Zn2+ transport system, permease component</fullName>
    </submittedName>
</protein>
<proteinExistence type="predicted"/>
<sequence length="165" mass="18937">MPRFHFLAITFGFNLYWLLAVWGQFDYIWLLIVMLVACWWIFQGSWRFAIIAATAGISMDALLSYFGVYQFDGNAIPPWLILLWLGFASFVWLLRKVIQNYPSYVLVVIGSIGGTVSYLAGLRLEAISWPMGIPVTMMITLVSWLVYSIILLVLLKLSVQRWGED</sequence>
<feature type="transmembrane region" description="Helical" evidence="1">
    <location>
        <begin position="15"/>
        <end position="42"/>
    </location>
</feature>
<comment type="caution">
    <text evidence="2">The sequence shown here is derived from an EMBL/GenBank/DDBJ whole genome shotgun (WGS) entry which is preliminary data.</text>
</comment>
<dbReference type="EMBL" id="AAPH01000006">
    <property type="protein sequence ID" value="EAS44132.1"/>
    <property type="molecule type" value="Genomic_DNA"/>
</dbReference>
<gene>
    <name evidence="2" type="ORF">P3TCK_10633</name>
</gene>
<keyword evidence="1" id="KW-0812">Transmembrane</keyword>
<feature type="transmembrane region" description="Helical" evidence="1">
    <location>
        <begin position="101"/>
        <end position="121"/>
    </location>
</feature>
<feature type="transmembrane region" description="Helical" evidence="1">
    <location>
        <begin position="133"/>
        <end position="155"/>
    </location>
</feature>
<name>Q1Z6L5_9GAMM</name>
<keyword evidence="1" id="KW-1133">Transmembrane helix</keyword>
<evidence type="ECO:0000313" key="3">
    <source>
        <dbReference type="Proteomes" id="UP000003789"/>
    </source>
</evidence>
<evidence type="ECO:0000256" key="1">
    <source>
        <dbReference type="SAM" id="Phobius"/>
    </source>
</evidence>
<feature type="transmembrane region" description="Helical" evidence="1">
    <location>
        <begin position="49"/>
        <end position="69"/>
    </location>
</feature>
<reference evidence="2 3" key="1">
    <citation type="submission" date="2006-03" db="EMBL/GenBank/DDBJ databases">
        <authorList>
            <person name="Bartlett D.H."/>
            <person name="Valle G."/>
            <person name="Lauro F.M."/>
            <person name="Vezzi A."/>
            <person name="Simonato F."/>
            <person name="Eloe E."/>
            <person name="Vitulo N."/>
            <person name="Stratton T.K."/>
            <person name="D'angelo M."/>
            <person name="Ferriera S."/>
            <person name="Johnson J."/>
            <person name="Kravitz S."/>
            <person name="Beeson K."/>
            <person name="Sutton G."/>
            <person name="Rogers Y."/>
            <person name="Friedman R."/>
            <person name="Frazier M."/>
            <person name="Venter J.C."/>
        </authorList>
    </citation>
    <scope>NUCLEOTIDE SEQUENCE [LARGE SCALE GENOMIC DNA]</scope>
    <source>
        <strain evidence="2 3">3TCK</strain>
    </source>
</reference>
<accession>Q1Z6L5</accession>
<feature type="transmembrane region" description="Helical" evidence="1">
    <location>
        <begin position="75"/>
        <end position="94"/>
    </location>
</feature>
<dbReference type="Proteomes" id="UP000003789">
    <property type="component" value="Unassembled WGS sequence"/>
</dbReference>
<keyword evidence="1" id="KW-0472">Membrane</keyword>
<dbReference type="Pfam" id="PF11086">
    <property type="entry name" value="DUF2878"/>
    <property type="match status" value="1"/>
</dbReference>
<dbReference type="HOGENOM" id="CLU_110723_2_1_6"/>
<evidence type="ECO:0000313" key="2">
    <source>
        <dbReference type="EMBL" id="EAS44132.1"/>
    </source>
</evidence>